<organism evidence="2 3">
    <name type="scientific">Saccharothrix tamanrassetensis</name>
    <dbReference type="NCBI Taxonomy" id="1051531"/>
    <lineage>
        <taxon>Bacteria</taxon>
        <taxon>Bacillati</taxon>
        <taxon>Actinomycetota</taxon>
        <taxon>Actinomycetes</taxon>
        <taxon>Pseudonocardiales</taxon>
        <taxon>Pseudonocardiaceae</taxon>
        <taxon>Saccharothrix</taxon>
    </lineage>
</organism>
<name>A0A841CS00_9PSEU</name>
<dbReference type="SUPFAM" id="SSF52540">
    <property type="entry name" value="P-loop containing nucleoside triphosphate hydrolases"/>
    <property type="match status" value="1"/>
</dbReference>
<evidence type="ECO:0000313" key="2">
    <source>
        <dbReference type="EMBL" id="MBB5960079.1"/>
    </source>
</evidence>
<accession>A0A841CS00</accession>
<dbReference type="Gene3D" id="3.40.50.300">
    <property type="entry name" value="P-loop containing nucleotide triphosphate hydrolases"/>
    <property type="match status" value="1"/>
</dbReference>
<keyword evidence="3" id="KW-1185">Reference proteome</keyword>
<comment type="caution">
    <text evidence="2">The sequence shown here is derived from an EMBL/GenBank/DDBJ whole genome shotgun (WGS) entry which is preliminary data.</text>
</comment>
<evidence type="ECO:0000313" key="3">
    <source>
        <dbReference type="Proteomes" id="UP000547510"/>
    </source>
</evidence>
<protein>
    <submittedName>
        <fullName evidence="2">ABC-type polar amino acid transport system ATPase subunit</fullName>
    </submittedName>
</protein>
<reference evidence="2 3" key="1">
    <citation type="submission" date="2020-08" db="EMBL/GenBank/DDBJ databases">
        <title>Genomic Encyclopedia of Type Strains, Phase III (KMG-III): the genomes of soil and plant-associated and newly described type strains.</title>
        <authorList>
            <person name="Whitman W."/>
        </authorList>
    </citation>
    <scope>NUCLEOTIDE SEQUENCE [LARGE SCALE GENOMIC DNA]</scope>
    <source>
        <strain evidence="2 3">CECT 8640</strain>
    </source>
</reference>
<dbReference type="Proteomes" id="UP000547510">
    <property type="component" value="Unassembled WGS sequence"/>
</dbReference>
<proteinExistence type="predicted"/>
<dbReference type="InterPro" id="IPR027417">
    <property type="entry name" value="P-loop_NTPase"/>
</dbReference>
<evidence type="ECO:0000256" key="1">
    <source>
        <dbReference type="SAM" id="MobiDB-lite"/>
    </source>
</evidence>
<gene>
    <name evidence="2" type="ORF">FHS29_006702</name>
</gene>
<dbReference type="EMBL" id="JACHJN010000014">
    <property type="protein sequence ID" value="MBB5960079.1"/>
    <property type="molecule type" value="Genomic_DNA"/>
</dbReference>
<dbReference type="AlphaFoldDB" id="A0A841CS00"/>
<feature type="region of interest" description="Disordered" evidence="1">
    <location>
        <begin position="18"/>
        <end position="44"/>
    </location>
</feature>
<sequence length="44" mass="4649">MDGVAAVGDAAVGLADQADRRPHQLSGLRRQRVDIARALPTPAR</sequence>